<dbReference type="CDD" id="cd01389">
    <property type="entry name" value="HMG-box_ROX1-like"/>
    <property type="match status" value="1"/>
</dbReference>
<sequence>RPHNSFMLYRKDMQKLVIKDNPNMNQKIVSKKVGEMWKNAPESVKEHYGRLAEQAKEEHKKKYPNYKYNPRR</sequence>
<dbReference type="GO" id="GO:0001228">
    <property type="term" value="F:DNA-binding transcription activator activity, RNA polymerase II-specific"/>
    <property type="evidence" value="ECO:0007669"/>
    <property type="project" value="TreeGrafter"/>
</dbReference>
<dbReference type="InterPro" id="IPR050140">
    <property type="entry name" value="SRY-related_HMG-box_TF-like"/>
</dbReference>
<keyword evidence="4" id="KW-0539">Nucleus</keyword>
<evidence type="ECO:0000256" key="5">
    <source>
        <dbReference type="SAM" id="MobiDB-lite"/>
    </source>
</evidence>
<keyword evidence="2 4" id="KW-0238">DNA-binding</keyword>
<dbReference type="EMBL" id="ML002250">
    <property type="protein sequence ID" value="RKP39701.1"/>
    <property type="molecule type" value="Genomic_DNA"/>
</dbReference>
<accession>A0A4Q0A2G1</accession>
<protein>
    <submittedName>
        <fullName evidence="7">High mobility group box domain-containing protein</fullName>
    </submittedName>
</protein>
<evidence type="ECO:0000259" key="6">
    <source>
        <dbReference type="PROSITE" id="PS50118"/>
    </source>
</evidence>
<dbReference type="STRING" id="215637.A0A4Q0A2G1"/>
<dbReference type="GO" id="GO:0030154">
    <property type="term" value="P:cell differentiation"/>
    <property type="evidence" value="ECO:0007669"/>
    <property type="project" value="TreeGrafter"/>
</dbReference>
<dbReference type="PANTHER" id="PTHR10270">
    <property type="entry name" value="SOX TRANSCRIPTION FACTOR"/>
    <property type="match status" value="1"/>
</dbReference>
<dbReference type="InterPro" id="IPR009071">
    <property type="entry name" value="HMG_box_dom"/>
</dbReference>
<name>A0A4Q0A2G1_9FUNG</name>
<keyword evidence="3" id="KW-0804">Transcription</keyword>
<dbReference type="PROSITE" id="PS50118">
    <property type="entry name" value="HMG_BOX_2"/>
    <property type="match status" value="1"/>
</dbReference>
<feature type="non-terminal residue" evidence="7">
    <location>
        <position position="1"/>
    </location>
</feature>
<dbReference type="SUPFAM" id="SSF47095">
    <property type="entry name" value="HMG-box"/>
    <property type="match status" value="1"/>
</dbReference>
<feature type="compositionally biased region" description="Basic residues" evidence="5">
    <location>
        <begin position="61"/>
        <end position="72"/>
    </location>
</feature>
<dbReference type="GO" id="GO:0005634">
    <property type="term" value="C:nucleus"/>
    <property type="evidence" value="ECO:0007669"/>
    <property type="project" value="UniProtKB-UniRule"/>
</dbReference>
<evidence type="ECO:0000256" key="4">
    <source>
        <dbReference type="PROSITE-ProRule" id="PRU00267"/>
    </source>
</evidence>
<organism evidence="7 8">
    <name type="scientific">Dimargaris cristalligena</name>
    <dbReference type="NCBI Taxonomy" id="215637"/>
    <lineage>
        <taxon>Eukaryota</taxon>
        <taxon>Fungi</taxon>
        <taxon>Fungi incertae sedis</taxon>
        <taxon>Zoopagomycota</taxon>
        <taxon>Kickxellomycotina</taxon>
        <taxon>Dimargaritomycetes</taxon>
        <taxon>Dimargaritales</taxon>
        <taxon>Dimargaritaceae</taxon>
        <taxon>Dimargaris</taxon>
    </lineage>
</organism>
<gene>
    <name evidence="7" type="ORF">BJ085DRAFT_2139</name>
</gene>
<dbReference type="Pfam" id="PF00505">
    <property type="entry name" value="HMG_box"/>
    <property type="match status" value="1"/>
</dbReference>
<dbReference type="InterPro" id="IPR036910">
    <property type="entry name" value="HMG_box_dom_sf"/>
</dbReference>
<evidence type="ECO:0000313" key="8">
    <source>
        <dbReference type="Proteomes" id="UP000268162"/>
    </source>
</evidence>
<dbReference type="GO" id="GO:0000978">
    <property type="term" value="F:RNA polymerase II cis-regulatory region sequence-specific DNA binding"/>
    <property type="evidence" value="ECO:0007669"/>
    <property type="project" value="TreeGrafter"/>
</dbReference>
<feature type="non-terminal residue" evidence="7">
    <location>
        <position position="72"/>
    </location>
</feature>
<reference evidence="8" key="1">
    <citation type="journal article" date="2018" name="Nat. Microbiol.">
        <title>Leveraging single-cell genomics to expand the fungal tree of life.</title>
        <authorList>
            <person name="Ahrendt S.R."/>
            <person name="Quandt C.A."/>
            <person name="Ciobanu D."/>
            <person name="Clum A."/>
            <person name="Salamov A."/>
            <person name="Andreopoulos B."/>
            <person name="Cheng J.F."/>
            <person name="Woyke T."/>
            <person name="Pelin A."/>
            <person name="Henrissat B."/>
            <person name="Reynolds N.K."/>
            <person name="Benny G.L."/>
            <person name="Smith M.E."/>
            <person name="James T.Y."/>
            <person name="Grigoriev I.V."/>
        </authorList>
    </citation>
    <scope>NUCLEOTIDE SEQUENCE [LARGE SCALE GENOMIC DNA]</scope>
    <source>
        <strain evidence="8">RSA 468</strain>
    </source>
</reference>
<keyword evidence="8" id="KW-1185">Reference proteome</keyword>
<feature type="domain" description="HMG box" evidence="6">
    <location>
        <begin position="1"/>
        <end position="67"/>
    </location>
</feature>
<evidence type="ECO:0000256" key="3">
    <source>
        <dbReference type="ARBA" id="ARBA00023163"/>
    </source>
</evidence>
<dbReference type="SMART" id="SM00398">
    <property type="entry name" value="HMG"/>
    <property type="match status" value="1"/>
</dbReference>
<dbReference type="Gene3D" id="1.10.30.10">
    <property type="entry name" value="High mobility group box domain"/>
    <property type="match status" value="1"/>
</dbReference>
<feature type="region of interest" description="Disordered" evidence="5">
    <location>
        <begin position="51"/>
        <end position="72"/>
    </location>
</feature>
<dbReference type="Proteomes" id="UP000268162">
    <property type="component" value="Unassembled WGS sequence"/>
</dbReference>
<feature type="DNA-binding region" description="HMG box" evidence="4">
    <location>
        <begin position="1"/>
        <end position="67"/>
    </location>
</feature>
<proteinExistence type="predicted"/>
<dbReference type="FunFam" id="1.10.30.10:FF:000041">
    <property type="entry name" value="HMG box family protein"/>
    <property type="match status" value="1"/>
</dbReference>
<dbReference type="PANTHER" id="PTHR10270:SF161">
    <property type="entry name" value="SEX-DETERMINING REGION Y PROTEIN"/>
    <property type="match status" value="1"/>
</dbReference>
<keyword evidence="1" id="KW-0805">Transcription regulation</keyword>
<dbReference type="AlphaFoldDB" id="A0A4Q0A2G1"/>
<feature type="compositionally biased region" description="Basic and acidic residues" evidence="5">
    <location>
        <begin position="51"/>
        <end position="60"/>
    </location>
</feature>
<evidence type="ECO:0000256" key="1">
    <source>
        <dbReference type="ARBA" id="ARBA00023015"/>
    </source>
</evidence>
<evidence type="ECO:0000313" key="7">
    <source>
        <dbReference type="EMBL" id="RKP39701.1"/>
    </source>
</evidence>
<evidence type="ECO:0000256" key="2">
    <source>
        <dbReference type="ARBA" id="ARBA00023125"/>
    </source>
</evidence>